<feature type="transmembrane region" description="Helical" evidence="9">
    <location>
        <begin position="221"/>
        <end position="249"/>
    </location>
</feature>
<feature type="transmembrane region" description="Helical" evidence="9">
    <location>
        <begin position="261"/>
        <end position="280"/>
    </location>
</feature>
<evidence type="ECO:0000256" key="8">
    <source>
        <dbReference type="ARBA" id="ARBA00037998"/>
    </source>
</evidence>
<sequence length="294" mass="30929">MRDFLQILLVGIGDGAVYAMLGLGLVVIYRSTGLLNFAQGEMAMFSTFIVWTMWSLGLPMWLAILGGMAGGFCVGALVHQVAVRPVGDPHEKPLAVVIVTIGLFLGLNGAAQLIWGTLDRSMPPLFGRGQVTVFGVAVAWQKIGAVIALGVMVLLFYLLFQHTKLGLAMRAVASNSESASLVGIPVPRLLMLGWGLAAAVGTVAGVFIAPNLGLGTNLMQLTLIFGFAAITLGGFDSLVGAVVGGFVVGALSSVMPRYITIFEKMPLAPAFILILAVLLFRPEGLFGKKQVSRV</sequence>
<feature type="transmembrane region" description="Helical" evidence="9">
    <location>
        <begin position="189"/>
        <end position="209"/>
    </location>
</feature>
<organism evidence="11">
    <name type="scientific">freshwater metagenome</name>
    <dbReference type="NCBI Taxonomy" id="449393"/>
    <lineage>
        <taxon>unclassified sequences</taxon>
        <taxon>metagenomes</taxon>
        <taxon>ecological metagenomes</taxon>
    </lineage>
</organism>
<dbReference type="InterPro" id="IPR052157">
    <property type="entry name" value="BCAA_transport_permease"/>
</dbReference>
<dbReference type="PANTHER" id="PTHR11795">
    <property type="entry name" value="BRANCHED-CHAIN AMINO ACID TRANSPORT SYSTEM PERMEASE PROTEIN LIVH"/>
    <property type="match status" value="1"/>
</dbReference>
<name>A0A6J6SBR5_9ZZZZ</name>
<comment type="subcellular location">
    <subcellularLocation>
        <location evidence="1">Cell membrane</location>
        <topology evidence="1">Multi-pass membrane protein</topology>
    </subcellularLocation>
</comment>
<dbReference type="GO" id="GO:0022857">
    <property type="term" value="F:transmembrane transporter activity"/>
    <property type="evidence" value="ECO:0007669"/>
    <property type="project" value="InterPro"/>
</dbReference>
<feature type="transmembrane region" description="Helical" evidence="9">
    <location>
        <begin position="6"/>
        <end position="27"/>
    </location>
</feature>
<evidence type="ECO:0000256" key="9">
    <source>
        <dbReference type="SAM" id="Phobius"/>
    </source>
</evidence>
<keyword evidence="4 9" id="KW-0812">Transmembrane</keyword>
<evidence type="ECO:0000256" key="3">
    <source>
        <dbReference type="ARBA" id="ARBA00022475"/>
    </source>
</evidence>
<keyword evidence="5" id="KW-0029">Amino-acid transport</keyword>
<keyword evidence="2" id="KW-0813">Transport</keyword>
<keyword evidence="3" id="KW-1003">Cell membrane</keyword>
<dbReference type="AlphaFoldDB" id="A0A6J6SBR5"/>
<evidence type="ECO:0000313" key="12">
    <source>
        <dbReference type="EMBL" id="CAB4900926.1"/>
    </source>
</evidence>
<dbReference type="GO" id="GO:0006865">
    <property type="term" value="P:amino acid transport"/>
    <property type="evidence" value="ECO:0007669"/>
    <property type="project" value="UniProtKB-KW"/>
</dbReference>
<protein>
    <submittedName>
        <fullName evidence="11">Unannotated protein</fullName>
    </submittedName>
</protein>
<keyword evidence="6 9" id="KW-1133">Transmembrane helix</keyword>
<evidence type="ECO:0000256" key="4">
    <source>
        <dbReference type="ARBA" id="ARBA00022692"/>
    </source>
</evidence>
<evidence type="ECO:0000256" key="2">
    <source>
        <dbReference type="ARBA" id="ARBA00022448"/>
    </source>
</evidence>
<evidence type="ECO:0000313" key="11">
    <source>
        <dbReference type="EMBL" id="CAB4732266.1"/>
    </source>
</evidence>
<accession>A0A6J6SBR5</accession>
<dbReference type="EMBL" id="CAEZYU010000011">
    <property type="protein sequence ID" value="CAB4732266.1"/>
    <property type="molecule type" value="Genomic_DNA"/>
</dbReference>
<dbReference type="EMBL" id="CAEZSF010000044">
    <property type="protein sequence ID" value="CAB4534526.1"/>
    <property type="molecule type" value="Genomic_DNA"/>
</dbReference>
<keyword evidence="7 9" id="KW-0472">Membrane</keyword>
<dbReference type="EMBL" id="CAFBMG010000052">
    <property type="protein sequence ID" value="CAB4900926.1"/>
    <property type="molecule type" value="Genomic_DNA"/>
</dbReference>
<dbReference type="PANTHER" id="PTHR11795:SF451">
    <property type="entry name" value="ABC TRANSPORTER PERMEASE PROTEIN"/>
    <property type="match status" value="1"/>
</dbReference>
<evidence type="ECO:0000256" key="7">
    <source>
        <dbReference type="ARBA" id="ARBA00023136"/>
    </source>
</evidence>
<dbReference type="CDD" id="cd06582">
    <property type="entry name" value="TM_PBP1_LivH_like"/>
    <property type="match status" value="1"/>
</dbReference>
<feature type="transmembrane region" description="Helical" evidence="9">
    <location>
        <begin position="138"/>
        <end position="160"/>
    </location>
</feature>
<evidence type="ECO:0000256" key="1">
    <source>
        <dbReference type="ARBA" id="ARBA00004651"/>
    </source>
</evidence>
<evidence type="ECO:0000313" key="10">
    <source>
        <dbReference type="EMBL" id="CAB4534526.1"/>
    </source>
</evidence>
<gene>
    <name evidence="10" type="ORF">UFOPK1358_00645</name>
    <name evidence="11" type="ORF">UFOPK2766_00393</name>
    <name evidence="12" type="ORF">UFOPK3519_00828</name>
</gene>
<dbReference type="GO" id="GO:0005886">
    <property type="term" value="C:plasma membrane"/>
    <property type="evidence" value="ECO:0007669"/>
    <property type="project" value="UniProtKB-SubCell"/>
</dbReference>
<dbReference type="InterPro" id="IPR001851">
    <property type="entry name" value="ABC_transp_permease"/>
</dbReference>
<comment type="similarity">
    <text evidence="8">Belongs to the binding-protein-dependent transport system permease family. LivHM subfamily.</text>
</comment>
<dbReference type="Pfam" id="PF02653">
    <property type="entry name" value="BPD_transp_2"/>
    <property type="match status" value="1"/>
</dbReference>
<evidence type="ECO:0000256" key="5">
    <source>
        <dbReference type="ARBA" id="ARBA00022970"/>
    </source>
</evidence>
<reference evidence="11" key="1">
    <citation type="submission" date="2020-05" db="EMBL/GenBank/DDBJ databases">
        <authorList>
            <person name="Chiriac C."/>
            <person name="Salcher M."/>
            <person name="Ghai R."/>
            <person name="Kavagutti S V."/>
        </authorList>
    </citation>
    <scope>NUCLEOTIDE SEQUENCE</scope>
</reference>
<feature type="transmembrane region" description="Helical" evidence="9">
    <location>
        <begin position="60"/>
        <end position="82"/>
    </location>
</feature>
<feature type="transmembrane region" description="Helical" evidence="9">
    <location>
        <begin position="94"/>
        <end position="118"/>
    </location>
</feature>
<proteinExistence type="inferred from homology"/>
<evidence type="ECO:0000256" key="6">
    <source>
        <dbReference type="ARBA" id="ARBA00022989"/>
    </source>
</evidence>